<name>A0A819Z4T9_9BILA</name>
<reference evidence="1" key="1">
    <citation type="submission" date="2021-02" db="EMBL/GenBank/DDBJ databases">
        <authorList>
            <person name="Nowell W R."/>
        </authorList>
    </citation>
    <scope>NUCLEOTIDE SEQUENCE</scope>
</reference>
<dbReference type="AlphaFoldDB" id="A0A819Z4T9"/>
<proteinExistence type="predicted"/>
<gene>
    <name evidence="1" type="ORF">HFQ381_LOCUS5334</name>
</gene>
<sequence>SLISPDTDAKIVCYCSTCLSDLHRDLGKELINHNPRRIPVEKHKLNLFAVLCIEVSHYVAVSDRIPNEKNIPLVDRVPDFEKWIETAGKDKYFFPDLDDLRKQARPSSQKFSENDMRRLRLFRDGAFFFYENSSVNYQ</sequence>
<organism evidence="1 2">
    <name type="scientific">Rotaria socialis</name>
    <dbReference type="NCBI Taxonomy" id="392032"/>
    <lineage>
        <taxon>Eukaryota</taxon>
        <taxon>Metazoa</taxon>
        <taxon>Spiralia</taxon>
        <taxon>Gnathifera</taxon>
        <taxon>Rotifera</taxon>
        <taxon>Eurotatoria</taxon>
        <taxon>Bdelloidea</taxon>
        <taxon>Philodinida</taxon>
        <taxon>Philodinidae</taxon>
        <taxon>Rotaria</taxon>
    </lineage>
</organism>
<protein>
    <submittedName>
        <fullName evidence="1">Uncharacterized protein</fullName>
    </submittedName>
</protein>
<feature type="non-terminal residue" evidence="1">
    <location>
        <position position="1"/>
    </location>
</feature>
<dbReference type="Proteomes" id="UP000663851">
    <property type="component" value="Unassembled WGS sequence"/>
</dbReference>
<dbReference type="EMBL" id="CAJOBO010000223">
    <property type="protein sequence ID" value="CAF4166757.1"/>
    <property type="molecule type" value="Genomic_DNA"/>
</dbReference>
<dbReference type="Gene3D" id="3.90.70.10">
    <property type="entry name" value="Cysteine proteinases"/>
    <property type="match status" value="1"/>
</dbReference>
<evidence type="ECO:0000313" key="2">
    <source>
        <dbReference type="Proteomes" id="UP000663851"/>
    </source>
</evidence>
<comment type="caution">
    <text evidence="1">The sequence shown here is derived from an EMBL/GenBank/DDBJ whole genome shotgun (WGS) entry which is preliminary data.</text>
</comment>
<accession>A0A819Z4T9</accession>
<evidence type="ECO:0000313" key="1">
    <source>
        <dbReference type="EMBL" id="CAF4166757.1"/>
    </source>
</evidence>